<proteinExistence type="predicted"/>
<evidence type="ECO:0000256" key="1">
    <source>
        <dbReference type="SAM" id="MobiDB-lite"/>
    </source>
</evidence>
<evidence type="ECO:0000313" key="4">
    <source>
        <dbReference type="Proteomes" id="UP000323386"/>
    </source>
</evidence>
<feature type="region of interest" description="Disordered" evidence="1">
    <location>
        <begin position="307"/>
        <end position="350"/>
    </location>
</feature>
<feature type="region of interest" description="Disordered" evidence="1">
    <location>
        <begin position="367"/>
        <end position="465"/>
    </location>
</feature>
<keyword evidence="2" id="KW-1133">Transmembrane helix</keyword>
<feature type="compositionally biased region" description="Basic and acidic residues" evidence="1">
    <location>
        <begin position="448"/>
        <end position="458"/>
    </location>
</feature>
<feature type="compositionally biased region" description="Basic and acidic residues" evidence="1">
    <location>
        <begin position="324"/>
        <end position="337"/>
    </location>
</feature>
<keyword evidence="4" id="KW-1185">Reference proteome</keyword>
<name>A0A5C3EZK9_9BASI</name>
<feature type="compositionally biased region" description="Low complexity" evidence="1">
    <location>
        <begin position="550"/>
        <end position="560"/>
    </location>
</feature>
<feature type="transmembrane region" description="Helical" evidence="2">
    <location>
        <begin position="122"/>
        <end position="140"/>
    </location>
</feature>
<reference evidence="3 4" key="1">
    <citation type="submission" date="2018-03" db="EMBL/GenBank/DDBJ databases">
        <authorList>
            <person name="Guldener U."/>
        </authorList>
    </citation>
    <scope>NUCLEOTIDE SEQUENCE [LARGE SCALE GENOMIC DNA]</scope>
    <source>
        <strain evidence="3 4">DAOM196992</strain>
    </source>
</reference>
<evidence type="ECO:0000313" key="3">
    <source>
        <dbReference type="EMBL" id="SPO36599.1"/>
    </source>
</evidence>
<evidence type="ECO:0000256" key="2">
    <source>
        <dbReference type="SAM" id="Phobius"/>
    </source>
</evidence>
<sequence length="611" mass="66639">MNDRPRFIGAMLHSAAVGLLSWECFINLPFDIFLICAKGWWTPRSFVMRVSYLCSRYIGLVTAVLILNHTVELGTMNVWCSRPAQLVIGLTAAMTIMSYTLVLGRTLMFFSTSSRIDRGVRAILWLLFLISSVGIGLLPYDACVVDRQYGQGSWWLFDFFSISQIVFYSLALACILVKLAWHLRRASDGAGRSGVGDEKIYQWARRIYETTRFGRARPHREGQDGGRHHSLALYLVLQGAYSLFLVEIIAAAEIIVRYQISESLSIVKTDAQGTCLRLICALSAMNFRDTYKAARSLQESVAVSNRSDHALRSAGNGATASATRIEERACHDEDGRRSSKRASWSSPHRSPDCSCIIEMVATGDERKHQCSRGTEDSHHVDAVTSHKPGAGTCMTPPFESQATSPPPSLFSQLCRRDSDLADPWLGGAGNGGSPWTADPGKEGLVSSSRRETASRWDGEGTDAPHATTLEARAQRNTFAEAQEAAARQRSASATDQGCLQRRCSSDALARQLAMGQGNDTSREQLVQRPIGSADERRANTITSMPCPSRDSSGGSDGADASDGKSPSDKPADAELWGYRAQSAAPAGDFGLIDGTYSLPPPPRAARRKPQS</sequence>
<gene>
    <name evidence="3" type="ORF">PSFLO_02070</name>
</gene>
<feature type="transmembrane region" description="Helical" evidence="2">
    <location>
        <begin position="46"/>
        <end position="67"/>
    </location>
</feature>
<feature type="transmembrane region" description="Helical" evidence="2">
    <location>
        <begin position="231"/>
        <end position="256"/>
    </location>
</feature>
<dbReference type="Proteomes" id="UP000323386">
    <property type="component" value="Unassembled WGS sequence"/>
</dbReference>
<dbReference type="EMBL" id="OOIP01000004">
    <property type="protein sequence ID" value="SPO36599.1"/>
    <property type="molecule type" value="Genomic_DNA"/>
</dbReference>
<feature type="transmembrane region" description="Helical" evidence="2">
    <location>
        <begin position="12"/>
        <end position="34"/>
    </location>
</feature>
<organism evidence="3 4">
    <name type="scientific">Pseudozyma flocculosa</name>
    <dbReference type="NCBI Taxonomy" id="84751"/>
    <lineage>
        <taxon>Eukaryota</taxon>
        <taxon>Fungi</taxon>
        <taxon>Dikarya</taxon>
        <taxon>Basidiomycota</taxon>
        <taxon>Ustilaginomycotina</taxon>
        <taxon>Ustilaginomycetes</taxon>
        <taxon>Ustilaginales</taxon>
        <taxon>Ustilaginaceae</taxon>
        <taxon>Pseudozyma</taxon>
    </lineage>
</organism>
<feature type="transmembrane region" description="Helical" evidence="2">
    <location>
        <begin position="152"/>
        <end position="177"/>
    </location>
</feature>
<feature type="region of interest" description="Disordered" evidence="1">
    <location>
        <begin position="513"/>
        <end position="611"/>
    </location>
</feature>
<feature type="compositionally biased region" description="Basic and acidic residues" evidence="1">
    <location>
        <begin position="561"/>
        <end position="572"/>
    </location>
</feature>
<keyword evidence="2" id="KW-0812">Transmembrane</keyword>
<accession>A0A5C3EZK9</accession>
<dbReference type="AlphaFoldDB" id="A0A5C3EZK9"/>
<feature type="transmembrane region" description="Helical" evidence="2">
    <location>
        <begin position="87"/>
        <end position="110"/>
    </location>
</feature>
<keyword evidence="2" id="KW-0472">Membrane</keyword>
<feature type="compositionally biased region" description="Basic and acidic residues" evidence="1">
    <location>
        <begin position="367"/>
        <end position="381"/>
    </location>
</feature>
<protein>
    <submittedName>
        <fullName evidence="3">Uncharacterized protein</fullName>
    </submittedName>
</protein>